<dbReference type="EMBL" id="CP061281">
    <property type="protein sequence ID" value="QNS08033.1"/>
    <property type="molecule type" value="Genomic_DNA"/>
</dbReference>
<feature type="domain" description="Alpha/beta hydrolase fold-3" evidence="2">
    <location>
        <begin position="51"/>
        <end position="143"/>
    </location>
</feature>
<dbReference type="InterPro" id="IPR029058">
    <property type="entry name" value="AB_hydrolase_fold"/>
</dbReference>
<evidence type="ECO:0000256" key="1">
    <source>
        <dbReference type="SAM" id="MobiDB-lite"/>
    </source>
</evidence>
<evidence type="ECO:0000313" key="4">
    <source>
        <dbReference type="Proteomes" id="UP000516428"/>
    </source>
</evidence>
<gene>
    <name evidence="3" type="ORF">IAG42_33415</name>
</gene>
<dbReference type="InterPro" id="IPR013094">
    <property type="entry name" value="AB_hydrolase_3"/>
</dbReference>
<dbReference type="GO" id="GO:0004806">
    <property type="term" value="F:triacylglycerol lipase activity"/>
    <property type="evidence" value="ECO:0007669"/>
    <property type="project" value="TreeGrafter"/>
</dbReference>
<organism evidence="3 4">
    <name type="scientific">Streptomyces xanthii</name>
    <dbReference type="NCBI Taxonomy" id="2768069"/>
    <lineage>
        <taxon>Bacteria</taxon>
        <taxon>Bacillati</taxon>
        <taxon>Actinomycetota</taxon>
        <taxon>Actinomycetes</taxon>
        <taxon>Kitasatosporales</taxon>
        <taxon>Streptomycetaceae</taxon>
        <taxon>Streptomyces</taxon>
    </lineage>
</organism>
<proteinExistence type="predicted"/>
<dbReference type="PANTHER" id="PTHR23025">
    <property type="entry name" value="TRIACYLGLYCEROL LIPASE"/>
    <property type="match status" value="1"/>
</dbReference>
<dbReference type="PANTHER" id="PTHR23025:SF4">
    <property type="entry name" value="ALPHA_BETA HYDROLASE FOLD-3 DOMAIN-CONTAINING PROTEIN"/>
    <property type="match status" value="1"/>
</dbReference>
<accession>A0A7H1BH28</accession>
<evidence type="ECO:0000313" key="3">
    <source>
        <dbReference type="EMBL" id="QNS08033.1"/>
    </source>
</evidence>
<dbReference type="Proteomes" id="UP000516428">
    <property type="component" value="Chromosome"/>
</dbReference>
<reference evidence="3 4" key="1">
    <citation type="submission" date="2020-09" db="EMBL/GenBank/DDBJ databases">
        <title>A novel species.</title>
        <authorList>
            <person name="Gao J."/>
        </authorList>
    </citation>
    <scope>NUCLEOTIDE SEQUENCE [LARGE SCALE GENOMIC DNA]</scope>
    <source>
        <strain evidence="3 4">CRXT-Y-14</strain>
    </source>
</reference>
<dbReference type="GO" id="GO:0005829">
    <property type="term" value="C:cytosol"/>
    <property type="evidence" value="ECO:0007669"/>
    <property type="project" value="TreeGrafter"/>
</dbReference>
<dbReference type="Gene3D" id="3.40.50.1820">
    <property type="entry name" value="alpha/beta hydrolase"/>
    <property type="match status" value="1"/>
</dbReference>
<feature type="compositionally biased region" description="Basic and acidic residues" evidence="1">
    <location>
        <begin position="1"/>
        <end position="26"/>
    </location>
</feature>
<dbReference type="AlphaFoldDB" id="A0A7H1BH28"/>
<dbReference type="KEGG" id="sxn:IAG42_33415"/>
<feature type="compositionally biased region" description="Basic and acidic residues" evidence="1">
    <location>
        <begin position="44"/>
        <end position="62"/>
    </location>
</feature>
<keyword evidence="4" id="KW-1185">Reference proteome</keyword>
<keyword evidence="3" id="KW-0378">Hydrolase</keyword>
<dbReference type="Pfam" id="PF07859">
    <property type="entry name" value="Abhydrolase_3"/>
    <property type="match status" value="1"/>
</dbReference>
<evidence type="ECO:0000259" key="2">
    <source>
        <dbReference type="Pfam" id="PF07859"/>
    </source>
</evidence>
<dbReference type="GO" id="GO:0019433">
    <property type="term" value="P:triglyceride catabolic process"/>
    <property type="evidence" value="ECO:0007669"/>
    <property type="project" value="TreeGrafter"/>
</dbReference>
<dbReference type="GO" id="GO:0004771">
    <property type="term" value="F:sterol ester esterase activity"/>
    <property type="evidence" value="ECO:0007669"/>
    <property type="project" value="TreeGrafter"/>
</dbReference>
<sequence>MGHRPGADRPVRGELRGTARRVDGDPGPRGGGPRPPGPGAGEPGGRHDGRPVDHASMTEHARTPSLSLPQLRLFRRLAVPPGTDPRQLSPLHADDLSGLPPALVVVPTHDPLADHGRRYAERLDAAGTPTRLTEHQGAIHAFLSMPGIVPQAEPARAEILDFLRTALSE</sequence>
<name>A0A7H1BH28_9ACTN</name>
<feature type="region of interest" description="Disordered" evidence="1">
    <location>
        <begin position="1"/>
        <end position="68"/>
    </location>
</feature>
<protein>
    <submittedName>
        <fullName evidence="3">Alpha/beta hydrolase fold domain-containing protein</fullName>
    </submittedName>
</protein>
<dbReference type="SUPFAM" id="SSF53474">
    <property type="entry name" value="alpha/beta-Hydrolases"/>
    <property type="match status" value="1"/>
</dbReference>